<sequence>MKRQLTEKLWREEKYRVMFHSQKHYDQIRKAMRDQFPHEQIEQLINDALHQTPTKSSMRNACQHMWGYFRKVATPEEKQKYEQLLNTCDVPTLLCFLQQLANHYSVTYLRESTILQP</sequence>
<dbReference type="EMBL" id="LGRV01000003">
    <property type="protein sequence ID" value="KOS69101.1"/>
    <property type="molecule type" value="Genomic_DNA"/>
</dbReference>
<keyword evidence="3" id="KW-1185">Reference proteome</keyword>
<reference evidence="3" key="1">
    <citation type="submission" date="2015-07" db="EMBL/GenBank/DDBJ databases">
        <title>Fjat-14205 dsm 2895.</title>
        <authorList>
            <person name="Liu B."/>
            <person name="Wang J."/>
            <person name="Zhu Y."/>
            <person name="Liu G."/>
            <person name="Chen Q."/>
            <person name="Chen Z."/>
            <person name="Lan J."/>
            <person name="Che J."/>
            <person name="Ge C."/>
            <person name="Shi H."/>
            <person name="Pan Z."/>
            <person name="Liu X."/>
        </authorList>
    </citation>
    <scope>NUCLEOTIDE SEQUENCE [LARGE SCALE GENOMIC DNA]</scope>
    <source>
        <strain evidence="3">DSM 25560</strain>
    </source>
</reference>
<organism evidence="2 3">
    <name type="scientific">Lysinibacillus contaminans</name>
    <dbReference type="NCBI Taxonomy" id="1293441"/>
    <lineage>
        <taxon>Bacteria</taxon>
        <taxon>Bacillati</taxon>
        <taxon>Bacillota</taxon>
        <taxon>Bacilli</taxon>
        <taxon>Bacillales</taxon>
        <taxon>Bacillaceae</taxon>
        <taxon>Lysinibacillus</taxon>
    </lineage>
</organism>
<dbReference type="InterPro" id="IPR013560">
    <property type="entry name" value="DUF1722"/>
</dbReference>
<dbReference type="RefSeq" id="WP_053583963.1">
    <property type="nucleotide sequence ID" value="NZ_LGRV01000003.1"/>
</dbReference>
<name>A0ABR5K2M6_9BACI</name>
<dbReference type="Pfam" id="PF08349">
    <property type="entry name" value="DUF1722"/>
    <property type="match status" value="1"/>
</dbReference>
<evidence type="ECO:0000313" key="3">
    <source>
        <dbReference type="Proteomes" id="UP000050668"/>
    </source>
</evidence>
<gene>
    <name evidence="2" type="ORF">AEA09_11465</name>
</gene>
<evidence type="ECO:0000259" key="1">
    <source>
        <dbReference type="Pfam" id="PF08349"/>
    </source>
</evidence>
<protein>
    <submittedName>
        <fullName evidence="2">Type II DNA modification enzyme</fullName>
    </submittedName>
</protein>
<dbReference type="Proteomes" id="UP000050668">
    <property type="component" value="Unassembled WGS sequence"/>
</dbReference>
<feature type="domain" description="DUF1722" evidence="1">
    <location>
        <begin position="14"/>
        <end position="117"/>
    </location>
</feature>
<proteinExistence type="predicted"/>
<evidence type="ECO:0000313" key="2">
    <source>
        <dbReference type="EMBL" id="KOS69101.1"/>
    </source>
</evidence>
<comment type="caution">
    <text evidence="2">The sequence shown here is derived from an EMBL/GenBank/DDBJ whole genome shotgun (WGS) entry which is preliminary data.</text>
</comment>
<accession>A0ABR5K2M6</accession>